<dbReference type="SMART" id="SM01043">
    <property type="entry name" value="BTAD"/>
    <property type="match status" value="1"/>
</dbReference>
<protein>
    <submittedName>
        <fullName evidence="8">Tetratricopeptide repeat protein</fullName>
    </submittedName>
</protein>
<dbReference type="Gene3D" id="1.25.40.10">
    <property type="entry name" value="Tetratricopeptide repeat domain"/>
    <property type="match status" value="3"/>
</dbReference>
<organism evidence="8 9">
    <name type="scientific">Actinomadura latina</name>
    <dbReference type="NCBI Taxonomy" id="163603"/>
    <lineage>
        <taxon>Bacteria</taxon>
        <taxon>Bacillati</taxon>
        <taxon>Actinomycetota</taxon>
        <taxon>Actinomycetes</taxon>
        <taxon>Streptosporangiales</taxon>
        <taxon>Thermomonosporaceae</taxon>
        <taxon>Actinomadura</taxon>
    </lineage>
</organism>
<dbReference type="Pfam" id="PF00931">
    <property type="entry name" value="NB-ARC"/>
    <property type="match status" value="1"/>
</dbReference>
<dbReference type="PRINTS" id="PR00364">
    <property type="entry name" value="DISEASERSIST"/>
</dbReference>
<evidence type="ECO:0000259" key="7">
    <source>
        <dbReference type="PROSITE" id="PS51755"/>
    </source>
</evidence>
<dbReference type="CDD" id="cd15831">
    <property type="entry name" value="BTAD"/>
    <property type="match status" value="1"/>
</dbReference>
<dbReference type="Gene3D" id="3.40.50.300">
    <property type="entry name" value="P-loop containing nucleotide triphosphate hydrolases"/>
    <property type="match status" value="1"/>
</dbReference>
<dbReference type="InterPro" id="IPR002182">
    <property type="entry name" value="NB-ARC"/>
</dbReference>
<dbReference type="Proteomes" id="UP000579250">
    <property type="component" value="Unassembled WGS sequence"/>
</dbReference>
<proteinExistence type="inferred from homology"/>
<dbReference type="Gene3D" id="1.10.10.10">
    <property type="entry name" value="Winged helix-like DNA-binding domain superfamily/Winged helix DNA-binding domain"/>
    <property type="match status" value="2"/>
</dbReference>
<accession>A0A846YS33</accession>
<feature type="DNA-binding region" description="OmpR/PhoB-type" evidence="6">
    <location>
        <begin position="1"/>
        <end position="92"/>
    </location>
</feature>
<keyword evidence="2" id="KW-0805">Transcription regulation</keyword>
<evidence type="ECO:0000313" key="8">
    <source>
        <dbReference type="EMBL" id="NKZ02941.1"/>
    </source>
</evidence>
<evidence type="ECO:0000256" key="6">
    <source>
        <dbReference type="PROSITE-ProRule" id="PRU01091"/>
    </source>
</evidence>
<gene>
    <name evidence="8" type="ORF">HGB48_04130</name>
</gene>
<dbReference type="InterPro" id="IPR019734">
    <property type="entry name" value="TPR_rpt"/>
</dbReference>
<dbReference type="InterPro" id="IPR051677">
    <property type="entry name" value="AfsR-DnrI-RedD_regulator"/>
</dbReference>
<dbReference type="GO" id="GO:0000160">
    <property type="term" value="P:phosphorelay signal transduction system"/>
    <property type="evidence" value="ECO:0007669"/>
    <property type="project" value="InterPro"/>
</dbReference>
<dbReference type="InterPro" id="IPR011990">
    <property type="entry name" value="TPR-like_helical_dom_sf"/>
</dbReference>
<keyword evidence="5" id="KW-0802">TPR repeat</keyword>
<evidence type="ECO:0000256" key="2">
    <source>
        <dbReference type="ARBA" id="ARBA00023015"/>
    </source>
</evidence>
<name>A0A846YS33_9ACTN</name>
<dbReference type="PROSITE" id="PS51755">
    <property type="entry name" value="OMPR_PHOB"/>
    <property type="match status" value="1"/>
</dbReference>
<dbReference type="PANTHER" id="PTHR35807">
    <property type="entry name" value="TRANSCRIPTIONAL REGULATOR REDD-RELATED"/>
    <property type="match status" value="1"/>
</dbReference>
<dbReference type="PROSITE" id="PS50005">
    <property type="entry name" value="TPR"/>
    <property type="match status" value="1"/>
</dbReference>
<comment type="similarity">
    <text evidence="1">Belongs to the AfsR/DnrI/RedD regulatory family.</text>
</comment>
<dbReference type="RefSeq" id="WP_067635206.1">
    <property type="nucleotide sequence ID" value="NZ_JAAXPI010000003.1"/>
</dbReference>
<dbReference type="AlphaFoldDB" id="A0A846YS33"/>
<evidence type="ECO:0000256" key="4">
    <source>
        <dbReference type="ARBA" id="ARBA00023163"/>
    </source>
</evidence>
<dbReference type="InterPro" id="IPR001867">
    <property type="entry name" value="OmpR/PhoB-type_DNA-bd"/>
</dbReference>
<dbReference type="GO" id="GO:0043531">
    <property type="term" value="F:ADP binding"/>
    <property type="evidence" value="ECO:0007669"/>
    <property type="project" value="InterPro"/>
</dbReference>
<evidence type="ECO:0000256" key="5">
    <source>
        <dbReference type="PROSITE-ProRule" id="PRU00339"/>
    </source>
</evidence>
<dbReference type="Pfam" id="PF03704">
    <property type="entry name" value="BTAD"/>
    <property type="match status" value="1"/>
</dbReference>
<sequence length="1038" mass="115287">MEFRVIGPVELWVSGQRRDLGTTKERCVLAVLLLNPRQPVPAETLIRRVWDDEPPAKARQSLYSYVTRLRRRLDGAPGVALRSRQGAYLIDVADESIDLHRFRLLRDQARAIAESGDDEYALDHHRRAAALWRGEPLADLIGGWATRTRHNLEQELLAAAFMRIDMELAKGNHADLVRELSDLVERHPQDQRPVERLMLALYRCGRQAAALEAYRRTHNLFVKESGTDPGPGLRDLQQRILRGDPALLRVPGTRFSVDRPPHNLPHDSRAFVGRDEEVRQLLDVAPIAREPGAAVTVIAIDGMPGVGKTALAVHVAHRLEEHFPDGQIFLQLHAHDARRDPVDPAEALDTLLRTIGVPAARVPRALDERAAMWRSQLASSRAIIVLDDAAGRDQVGPLLPASAGCLVIVTSRRRLTGLHDSWPLSLDVLPVREAAALFTTIAGAGRARAAADVAAIVEHCGRLPLAVGMAASRLRHRRAWDAGDLLARLTADDRRLDELRVEGHEITAVFELSYRGLPRALRDAFRAFGLHPGPDLTAHAAAAALARPVREAERILEELLDRHLITEPVGGRYRFHDLVHAYARRLARDLDPEDSRRRTVHRILDFYLAAADRAARHLAPHRQAADVRLVHPPPDLPPLPDEPSGWFAAEHDCLLRAAATAEDPGHIAGFARLLAADLESRGHWDEAERLHTRAITALPAGRPDLAHALADRSLVRFRRGEYDIALEDAEEALTIFRTLGDRHGEAEMLGHIGLVHWHGSRLPDALAHCRKALEIHRSLSDRRGEARSLDHTAIFLEYKGEYQEAERLRLRALAIFAEIDDPRARTMALNNMGDLALRMGNVGTAVEYYEKTASAAAELGRQHQAIVLINLANISRLTGHHEPALENYRKALAISMELGDRRTQIETLIGIGATFHETGRYSEAVIHHERALAISREISERYEETLALRHLGETLTASGRYTAAIDHLRQAHDLAALIGVPYEAAKALEALGAASLHVQGRDQARVHWRDALEIFDSIALPTSALRARLEDLDQATGT</sequence>
<dbReference type="InterPro" id="IPR016032">
    <property type="entry name" value="Sig_transdc_resp-reg_C-effctor"/>
</dbReference>
<dbReference type="PANTHER" id="PTHR35807:SF1">
    <property type="entry name" value="TRANSCRIPTIONAL REGULATOR REDD"/>
    <property type="match status" value="1"/>
</dbReference>
<dbReference type="GO" id="GO:0003677">
    <property type="term" value="F:DNA binding"/>
    <property type="evidence" value="ECO:0007669"/>
    <property type="project" value="UniProtKB-UniRule"/>
</dbReference>
<evidence type="ECO:0000256" key="1">
    <source>
        <dbReference type="ARBA" id="ARBA00005820"/>
    </source>
</evidence>
<evidence type="ECO:0000256" key="3">
    <source>
        <dbReference type="ARBA" id="ARBA00023125"/>
    </source>
</evidence>
<reference evidence="8 9" key="1">
    <citation type="submission" date="2020-04" db="EMBL/GenBank/DDBJ databases">
        <title>MicrobeNet Type strains.</title>
        <authorList>
            <person name="Nicholson A.C."/>
        </authorList>
    </citation>
    <scope>NUCLEOTIDE SEQUENCE [LARGE SCALE GENOMIC DNA]</scope>
    <source>
        <strain evidence="8 9">ATCC BAA-277</strain>
    </source>
</reference>
<keyword evidence="4" id="KW-0804">Transcription</keyword>
<dbReference type="SMART" id="SM00862">
    <property type="entry name" value="Trans_reg_C"/>
    <property type="match status" value="1"/>
</dbReference>
<dbReference type="GO" id="GO:0006355">
    <property type="term" value="P:regulation of DNA-templated transcription"/>
    <property type="evidence" value="ECO:0007669"/>
    <property type="project" value="InterPro"/>
</dbReference>
<dbReference type="SMART" id="SM00028">
    <property type="entry name" value="TPR"/>
    <property type="match status" value="8"/>
</dbReference>
<dbReference type="EMBL" id="JAAXPI010000003">
    <property type="protein sequence ID" value="NKZ02941.1"/>
    <property type="molecule type" value="Genomic_DNA"/>
</dbReference>
<dbReference type="SUPFAM" id="SSF52540">
    <property type="entry name" value="P-loop containing nucleoside triphosphate hydrolases"/>
    <property type="match status" value="1"/>
</dbReference>
<dbReference type="InterPro" id="IPR027417">
    <property type="entry name" value="P-loop_NTPase"/>
</dbReference>
<evidence type="ECO:0000313" key="9">
    <source>
        <dbReference type="Proteomes" id="UP000579250"/>
    </source>
</evidence>
<dbReference type="SUPFAM" id="SSF48452">
    <property type="entry name" value="TPR-like"/>
    <property type="match status" value="3"/>
</dbReference>
<dbReference type="Pfam" id="PF00486">
    <property type="entry name" value="Trans_reg_C"/>
    <property type="match status" value="1"/>
</dbReference>
<dbReference type="InterPro" id="IPR036388">
    <property type="entry name" value="WH-like_DNA-bd_sf"/>
</dbReference>
<feature type="domain" description="OmpR/PhoB-type" evidence="7">
    <location>
        <begin position="1"/>
        <end position="92"/>
    </location>
</feature>
<feature type="repeat" description="TPR" evidence="5">
    <location>
        <begin position="905"/>
        <end position="938"/>
    </location>
</feature>
<dbReference type="SUPFAM" id="SSF46894">
    <property type="entry name" value="C-terminal effector domain of the bipartite response regulators"/>
    <property type="match status" value="1"/>
</dbReference>
<keyword evidence="3 6" id="KW-0238">DNA-binding</keyword>
<dbReference type="Pfam" id="PF13424">
    <property type="entry name" value="TPR_12"/>
    <property type="match status" value="3"/>
</dbReference>
<comment type="caution">
    <text evidence="8">The sequence shown here is derived from an EMBL/GenBank/DDBJ whole genome shotgun (WGS) entry which is preliminary data.</text>
</comment>
<dbReference type="InterPro" id="IPR005158">
    <property type="entry name" value="BTAD"/>
</dbReference>
<keyword evidence="9" id="KW-1185">Reference proteome</keyword>